<dbReference type="GeneID" id="9051431"/>
<organism evidence="2">
    <name type="scientific">Perkinsus marinus (strain ATCC 50983 / TXsc)</name>
    <dbReference type="NCBI Taxonomy" id="423536"/>
    <lineage>
        <taxon>Eukaryota</taxon>
        <taxon>Sar</taxon>
        <taxon>Alveolata</taxon>
        <taxon>Perkinsozoa</taxon>
        <taxon>Perkinsea</taxon>
        <taxon>Perkinsida</taxon>
        <taxon>Perkinsidae</taxon>
        <taxon>Perkinsus</taxon>
    </lineage>
</organism>
<evidence type="ECO:0000313" key="2">
    <source>
        <dbReference type="Proteomes" id="UP000007800"/>
    </source>
</evidence>
<dbReference type="InParanoid" id="C5LK03"/>
<protein>
    <submittedName>
        <fullName evidence="1">Uncharacterized protein</fullName>
    </submittedName>
</protein>
<reference evidence="1 2" key="1">
    <citation type="submission" date="2008-07" db="EMBL/GenBank/DDBJ databases">
        <authorList>
            <person name="El-Sayed N."/>
            <person name="Caler E."/>
            <person name="Inman J."/>
            <person name="Amedeo P."/>
            <person name="Hass B."/>
            <person name="Wortman J."/>
        </authorList>
    </citation>
    <scope>NUCLEOTIDE SEQUENCE [LARGE SCALE GENOMIC DNA]</scope>
    <source>
        <strain evidence="2">ATCC 50983 / TXsc</strain>
    </source>
</reference>
<name>C5LK03_PERM5</name>
<gene>
    <name evidence="1" type="ORF">Pmar_PMAR010443</name>
</gene>
<dbReference type="EMBL" id="GG682676">
    <property type="protein sequence ID" value="EER02940.1"/>
    <property type="molecule type" value="Genomic_DNA"/>
</dbReference>
<dbReference type="Proteomes" id="UP000007800">
    <property type="component" value="Unassembled WGS sequence"/>
</dbReference>
<accession>C5LK03</accession>
<dbReference type="AlphaFoldDB" id="C5LK03"/>
<dbReference type="RefSeq" id="XP_002771124.1">
    <property type="nucleotide sequence ID" value="XM_002771078.1"/>
</dbReference>
<proteinExistence type="predicted"/>
<evidence type="ECO:0000313" key="1">
    <source>
        <dbReference type="EMBL" id="EER02940.1"/>
    </source>
</evidence>
<keyword evidence="2" id="KW-1185">Reference proteome</keyword>
<sequence length="71" mass="8157">MRLRMDIADLNLTDLFVAEKRDQKQQQQEDATVSSTAHIGYDERLENLWARNVTVIFPTICIDSNMLSSSL</sequence>